<evidence type="ECO:0000313" key="2">
    <source>
        <dbReference type="Proteomes" id="UP000008820"/>
    </source>
</evidence>
<proteinExistence type="predicted"/>
<dbReference type="VEuPathDB" id="VectorBase:AAEL008313"/>
<sequence>MFQLVVLSALVVFGPIRIAQAQTSPEGCESASCSSFKNINTLYCHINKARFCQCRPGLGNAWVLQVMPCPDPETVFSFKHQVCVHPWMRDDRDCGIPGDTLGDDCVSVPCKTFEDINTLKCHPEKNQFCQCRPISTRPDDPNKGLFAGISMPCAKGTSFSFQQQTCVHDGLWVDSCPYED</sequence>
<keyword evidence="2" id="KW-1185">Reference proteome</keyword>
<dbReference type="AlphaFoldDB" id="A0A1S4FJ37"/>
<gene>
    <name evidence="1" type="primary">5570405</name>
</gene>
<dbReference type="EnsemblMetazoa" id="AAEL008313-RA">
    <property type="protein sequence ID" value="AAEL008313-PA"/>
    <property type="gene ID" value="AAEL008313"/>
</dbReference>
<reference evidence="1 2" key="1">
    <citation type="submission" date="2017-06" db="EMBL/GenBank/DDBJ databases">
        <title>Aedes aegypti genome working group (AGWG) sequencing and assembly.</title>
        <authorList>
            <consortium name="Aedes aegypti Genome Working Group (AGWG)"/>
            <person name="Matthews B.J."/>
        </authorList>
    </citation>
    <scope>NUCLEOTIDE SEQUENCE [LARGE SCALE GENOMIC DNA]</scope>
    <source>
        <strain evidence="1 2">LVP_AGWG</strain>
    </source>
</reference>
<accession>A0A1S4FJ37</accession>
<organism evidence="1 2">
    <name type="scientific">Aedes aegypti</name>
    <name type="common">Yellowfever mosquito</name>
    <name type="synonym">Culex aegypti</name>
    <dbReference type="NCBI Taxonomy" id="7159"/>
    <lineage>
        <taxon>Eukaryota</taxon>
        <taxon>Metazoa</taxon>
        <taxon>Ecdysozoa</taxon>
        <taxon>Arthropoda</taxon>
        <taxon>Hexapoda</taxon>
        <taxon>Insecta</taxon>
        <taxon>Pterygota</taxon>
        <taxon>Neoptera</taxon>
        <taxon>Endopterygota</taxon>
        <taxon>Diptera</taxon>
        <taxon>Nematocera</taxon>
        <taxon>Culicoidea</taxon>
        <taxon>Culicidae</taxon>
        <taxon>Culicinae</taxon>
        <taxon>Aedini</taxon>
        <taxon>Aedes</taxon>
        <taxon>Stegomyia</taxon>
    </lineage>
</organism>
<protein>
    <submittedName>
        <fullName evidence="1">Uncharacterized protein</fullName>
    </submittedName>
</protein>
<name>A0A1S4FJ37_AEDAE</name>
<evidence type="ECO:0000313" key="1">
    <source>
        <dbReference type="EnsemblMetazoa" id="AAEL008313-PA"/>
    </source>
</evidence>
<reference evidence="1" key="2">
    <citation type="submission" date="2020-05" db="UniProtKB">
        <authorList>
            <consortium name="EnsemblMetazoa"/>
        </authorList>
    </citation>
    <scope>IDENTIFICATION</scope>
    <source>
        <strain evidence="1">LVP_AGWG</strain>
    </source>
</reference>
<dbReference type="InParanoid" id="A0A1S4FJ37"/>
<dbReference type="OrthoDB" id="7735051at2759"/>
<dbReference type="Proteomes" id="UP000008820">
    <property type="component" value="Chromosome 1"/>
</dbReference>